<keyword evidence="2" id="KW-0472">Membrane</keyword>
<dbReference type="Proteomes" id="UP000053424">
    <property type="component" value="Unassembled WGS sequence"/>
</dbReference>
<sequence length="200" mass="22114">MARFFVILFGLQSAVWTAISIPILKNARGFPGRHIFSGCLYVAPSYIFVGWVPGFIFESILVVLTIHKGLKYRVNDLPPTVEVLIRDSVVYFLSVNIILAFNIFYSIFGEKLLASSLFLPSGVVTSVAAARLTMNIRQFTMEEGMAALDVTLRSFMPAALTQDNDDVEPGIHTMRPHVRTQGSIPIEQGHGDDRRPGGGR</sequence>
<gene>
    <name evidence="3" type="ORF">M413DRAFT_442316</name>
</gene>
<keyword evidence="2" id="KW-0812">Transmembrane</keyword>
<evidence type="ECO:0000256" key="2">
    <source>
        <dbReference type="SAM" id="Phobius"/>
    </source>
</evidence>
<accession>A0A0C2Y762</accession>
<name>A0A0C2Y762_HEBCY</name>
<feature type="compositionally biased region" description="Basic and acidic residues" evidence="1">
    <location>
        <begin position="189"/>
        <end position="200"/>
    </location>
</feature>
<dbReference type="EMBL" id="KN831772">
    <property type="protein sequence ID" value="KIM45663.1"/>
    <property type="molecule type" value="Genomic_DNA"/>
</dbReference>
<reference evidence="4" key="2">
    <citation type="submission" date="2015-01" db="EMBL/GenBank/DDBJ databases">
        <title>Evolutionary Origins and Diversification of the Mycorrhizal Mutualists.</title>
        <authorList>
            <consortium name="DOE Joint Genome Institute"/>
            <consortium name="Mycorrhizal Genomics Consortium"/>
            <person name="Kohler A."/>
            <person name="Kuo A."/>
            <person name="Nagy L.G."/>
            <person name="Floudas D."/>
            <person name="Copeland A."/>
            <person name="Barry K.W."/>
            <person name="Cichocki N."/>
            <person name="Veneault-Fourrey C."/>
            <person name="LaButti K."/>
            <person name="Lindquist E.A."/>
            <person name="Lipzen A."/>
            <person name="Lundell T."/>
            <person name="Morin E."/>
            <person name="Murat C."/>
            <person name="Riley R."/>
            <person name="Ohm R."/>
            <person name="Sun H."/>
            <person name="Tunlid A."/>
            <person name="Henrissat B."/>
            <person name="Grigoriev I.V."/>
            <person name="Hibbett D.S."/>
            <person name="Martin F."/>
        </authorList>
    </citation>
    <scope>NUCLEOTIDE SEQUENCE [LARGE SCALE GENOMIC DNA]</scope>
    <source>
        <strain evidence="4">h7</strain>
    </source>
</reference>
<dbReference type="OrthoDB" id="3037019at2759"/>
<feature type="transmembrane region" description="Helical" evidence="2">
    <location>
        <begin position="44"/>
        <end position="67"/>
    </location>
</feature>
<feature type="region of interest" description="Disordered" evidence="1">
    <location>
        <begin position="178"/>
        <end position="200"/>
    </location>
</feature>
<evidence type="ECO:0000313" key="4">
    <source>
        <dbReference type="Proteomes" id="UP000053424"/>
    </source>
</evidence>
<dbReference type="HOGENOM" id="CLU_1366397_0_0_1"/>
<evidence type="ECO:0000256" key="1">
    <source>
        <dbReference type="SAM" id="MobiDB-lite"/>
    </source>
</evidence>
<proteinExistence type="predicted"/>
<organism evidence="3 4">
    <name type="scientific">Hebeloma cylindrosporum</name>
    <dbReference type="NCBI Taxonomy" id="76867"/>
    <lineage>
        <taxon>Eukaryota</taxon>
        <taxon>Fungi</taxon>
        <taxon>Dikarya</taxon>
        <taxon>Basidiomycota</taxon>
        <taxon>Agaricomycotina</taxon>
        <taxon>Agaricomycetes</taxon>
        <taxon>Agaricomycetidae</taxon>
        <taxon>Agaricales</taxon>
        <taxon>Agaricineae</taxon>
        <taxon>Hymenogastraceae</taxon>
        <taxon>Hebeloma</taxon>
    </lineage>
</organism>
<keyword evidence="2" id="KW-1133">Transmembrane helix</keyword>
<reference evidence="3 4" key="1">
    <citation type="submission" date="2014-04" db="EMBL/GenBank/DDBJ databases">
        <authorList>
            <consortium name="DOE Joint Genome Institute"/>
            <person name="Kuo A."/>
            <person name="Gay G."/>
            <person name="Dore J."/>
            <person name="Kohler A."/>
            <person name="Nagy L.G."/>
            <person name="Floudas D."/>
            <person name="Copeland A."/>
            <person name="Barry K.W."/>
            <person name="Cichocki N."/>
            <person name="Veneault-Fourrey C."/>
            <person name="LaButti K."/>
            <person name="Lindquist E.A."/>
            <person name="Lipzen A."/>
            <person name="Lundell T."/>
            <person name="Morin E."/>
            <person name="Murat C."/>
            <person name="Sun H."/>
            <person name="Tunlid A."/>
            <person name="Henrissat B."/>
            <person name="Grigoriev I.V."/>
            <person name="Hibbett D.S."/>
            <person name="Martin F."/>
            <person name="Nordberg H.P."/>
            <person name="Cantor M.N."/>
            <person name="Hua S.X."/>
        </authorList>
    </citation>
    <scope>NUCLEOTIDE SEQUENCE [LARGE SCALE GENOMIC DNA]</scope>
    <source>
        <strain evidence="4">h7</strain>
    </source>
</reference>
<keyword evidence="4" id="KW-1185">Reference proteome</keyword>
<protein>
    <submittedName>
        <fullName evidence="3">Uncharacterized protein</fullName>
    </submittedName>
</protein>
<evidence type="ECO:0000313" key="3">
    <source>
        <dbReference type="EMBL" id="KIM45663.1"/>
    </source>
</evidence>
<feature type="transmembrane region" description="Helical" evidence="2">
    <location>
        <begin position="113"/>
        <end position="132"/>
    </location>
</feature>
<feature type="transmembrane region" description="Helical" evidence="2">
    <location>
        <begin position="88"/>
        <end position="107"/>
    </location>
</feature>
<dbReference type="AlphaFoldDB" id="A0A0C2Y762"/>